<dbReference type="InterPro" id="IPR046958">
    <property type="entry name" value="RBK1/2/STUNTED"/>
</dbReference>
<evidence type="ECO:0000256" key="1">
    <source>
        <dbReference type="ARBA" id="ARBA00022527"/>
    </source>
</evidence>
<organism evidence="10 11">
    <name type="scientific">Salix viminalis</name>
    <name type="common">Common osier</name>
    <name type="synonym">Basket willow</name>
    <dbReference type="NCBI Taxonomy" id="40686"/>
    <lineage>
        <taxon>Eukaryota</taxon>
        <taxon>Viridiplantae</taxon>
        <taxon>Streptophyta</taxon>
        <taxon>Embryophyta</taxon>
        <taxon>Tracheophyta</taxon>
        <taxon>Spermatophyta</taxon>
        <taxon>Magnoliopsida</taxon>
        <taxon>eudicotyledons</taxon>
        <taxon>Gunneridae</taxon>
        <taxon>Pentapetalae</taxon>
        <taxon>rosids</taxon>
        <taxon>fabids</taxon>
        <taxon>Malpighiales</taxon>
        <taxon>Salicaceae</taxon>
        <taxon>Saliceae</taxon>
        <taxon>Salix</taxon>
    </lineage>
</organism>
<accession>A0A9Q0PTQ0</accession>
<comment type="similarity">
    <text evidence="7">Belongs to the protein kinase superfamily.</text>
</comment>
<name>A0A9Q0PTQ0_SALVM</name>
<keyword evidence="1 7" id="KW-0723">Serine/threonine-protein kinase</keyword>
<reference evidence="10" key="1">
    <citation type="submission" date="2022-11" db="EMBL/GenBank/DDBJ databases">
        <authorList>
            <person name="Hyden B.L."/>
            <person name="Feng K."/>
            <person name="Yates T."/>
            <person name="Jawdy S."/>
            <person name="Smart L.B."/>
            <person name="Muchero W."/>
        </authorList>
    </citation>
    <scope>NUCLEOTIDE SEQUENCE</scope>
    <source>
        <tissue evidence="10">Shoot tip</tissue>
    </source>
</reference>
<evidence type="ECO:0000256" key="4">
    <source>
        <dbReference type="ARBA" id="ARBA00022777"/>
    </source>
</evidence>
<dbReference type="Gene3D" id="3.30.200.20">
    <property type="entry name" value="Phosphorylase Kinase, domain 1"/>
    <property type="match status" value="1"/>
</dbReference>
<dbReference type="PANTHER" id="PTHR47987">
    <property type="entry name" value="OS08G0249100 PROTEIN"/>
    <property type="match status" value="1"/>
</dbReference>
<dbReference type="SMART" id="SM00220">
    <property type="entry name" value="S_TKc"/>
    <property type="match status" value="1"/>
</dbReference>
<feature type="binding site" evidence="6">
    <location>
        <position position="177"/>
    </location>
    <ligand>
        <name>ATP</name>
        <dbReference type="ChEBI" id="CHEBI:30616"/>
    </ligand>
</feature>
<sequence>MAAVGRHNKAAHSSVLPWYGCVPLHSLSFGEGSKEYCFLSERNLQSKVSTKPKKHSPVISSSASSIDLRASDMERERQDGSSPRGVIEACLKGLESNSDLTKNSTAESEVPRSKAHLNWSRFFKSWKRFSLKNLPSFIPPPVPKEPKCKSRKNLIGKGGFAEVYKGCLPDGKLVAVKQLTKGTLDDKTAGFLNELGIIAHVDHPNTAKLLGCGIDGGMHLVFELSPLGSLGSALHGSQVKLDWSKRYKIALGAADGLLYLHENCRRRIIHRDIKADNILLTENFEPQSSAFLHEVAAFSAITKIMYFTSNEALYNRSLHLLVFRMNHYIKLKLNIIKLVRTCENGCILLDLGGGLGTVLCSRKEKFEFVNNGSGSIDVFGLESMNIFYEHDSVLFSSSLLNLMQKNSIVSVILLPTPPCLLLN</sequence>
<dbReference type="GO" id="GO:0004674">
    <property type="term" value="F:protein serine/threonine kinase activity"/>
    <property type="evidence" value="ECO:0007669"/>
    <property type="project" value="UniProtKB-KW"/>
</dbReference>
<dbReference type="InterPro" id="IPR011009">
    <property type="entry name" value="Kinase-like_dom_sf"/>
</dbReference>
<feature type="region of interest" description="Disordered" evidence="8">
    <location>
        <begin position="49"/>
        <end position="84"/>
    </location>
</feature>
<evidence type="ECO:0000256" key="6">
    <source>
        <dbReference type="PROSITE-ProRule" id="PRU10141"/>
    </source>
</evidence>
<reference evidence="10" key="2">
    <citation type="journal article" date="2023" name="Int. J. Mol. Sci.">
        <title>De Novo Assembly and Annotation of 11 Diverse Shrub Willow (Salix) Genomes Reveals Novel Gene Organization in Sex-Linked Regions.</title>
        <authorList>
            <person name="Hyden B."/>
            <person name="Feng K."/>
            <person name="Yates T.B."/>
            <person name="Jawdy S."/>
            <person name="Cereghino C."/>
            <person name="Smart L.B."/>
            <person name="Muchero W."/>
        </authorList>
    </citation>
    <scope>NUCLEOTIDE SEQUENCE [LARGE SCALE GENOMIC DNA]</scope>
    <source>
        <tissue evidence="10">Shoot tip</tissue>
    </source>
</reference>
<dbReference type="PANTHER" id="PTHR47987:SF14">
    <property type="entry name" value="RECEPTOR-LIKE CYTOSOLIC SERINE_THREONINE-PROTEIN KINASE RBK2"/>
    <property type="match status" value="1"/>
</dbReference>
<dbReference type="Pfam" id="PF07714">
    <property type="entry name" value="PK_Tyr_Ser-Thr"/>
    <property type="match status" value="1"/>
</dbReference>
<dbReference type="InterPro" id="IPR017441">
    <property type="entry name" value="Protein_kinase_ATP_BS"/>
</dbReference>
<dbReference type="SUPFAM" id="SSF56112">
    <property type="entry name" value="Protein kinase-like (PK-like)"/>
    <property type="match status" value="1"/>
</dbReference>
<keyword evidence="3 6" id="KW-0547">Nucleotide-binding</keyword>
<feature type="domain" description="Protein kinase" evidence="9">
    <location>
        <begin position="149"/>
        <end position="423"/>
    </location>
</feature>
<evidence type="ECO:0000256" key="3">
    <source>
        <dbReference type="ARBA" id="ARBA00022741"/>
    </source>
</evidence>
<dbReference type="PROSITE" id="PS00107">
    <property type="entry name" value="PROTEIN_KINASE_ATP"/>
    <property type="match status" value="1"/>
</dbReference>
<proteinExistence type="inferred from homology"/>
<evidence type="ECO:0000256" key="7">
    <source>
        <dbReference type="RuleBase" id="RU000304"/>
    </source>
</evidence>
<dbReference type="AlphaFoldDB" id="A0A9Q0PTQ0"/>
<evidence type="ECO:0000256" key="5">
    <source>
        <dbReference type="ARBA" id="ARBA00022840"/>
    </source>
</evidence>
<dbReference type="GO" id="GO:0005524">
    <property type="term" value="F:ATP binding"/>
    <property type="evidence" value="ECO:0007669"/>
    <property type="project" value="UniProtKB-UniRule"/>
</dbReference>
<feature type="compositionally biased region" description="Basic and acidic residues" evidence="8">
    <location>
        <begin position="69"/>
        <end position="79"/>
    </location>
</feature>
<dbReference type="Proteomes" id="UP001151529">
    <property type="component" value="Chromosome 13"/>
</dbReference>
<evidence type="ECO:0000259" key="9">
    <source>
        <dbReference type="PROSITE" id="PS50011"/>
    </source>
</evidence>
<dbReference type="InterPro" id="IPR008271">
    <property type="entry name" value="Ser/Thr_kinase_AS"/>
</dbReference>
<evidence type="ECO:0000256" key="2">
    <source>
        <dbReference type="ARBA" id="ARBA00022679"/>
    </source>
</evidence>
<comment type="caution">
    <text evidence="10">The sequence shown here is derived from an EMBL/GenBank/DDBJ whole genome shotgun (WGS) entry which is preliminary data.</text>
</comment>
<dbReference type="PROSITE" id="PS00108">
    <property type="entry name" value="PROTEIN_KINASE_ST"/>
    <property type="match status" value="1"/>
</dbReference>
<dbReference type="PROSITE" id="PS50011">
    <property type="entry name" value="PROTEIN_KINASE_DOM"/>
    <property type="match status" value="1"/>
</dbReference>
<dbReference type="Gene3D" id="1.10.510.10">
    <property type="entry name" value="Transferase(Phosphotransferase) domain 1"/>
    <property type="match status" value="1"/>
</dbReference>
<dbReference type="InterPro" id="IPR000719">
    <property type="entry name" value="Prot_kinase_dom"/>
</dbReference>
<evidence type="ECO:0000313" key="10">
    <source>
        <dbReference type="EMBL" id="KAJ6694255.1"/>
    </source>
</evidence>
<keyword evidence="11" id="KW-1185">Reference proteome</keyword>
<gene>
    <name evidence="10" type="ORF">OIU85_004986</name>
</gene>
<feature type="compositionally biased region" description="Low complexity" evidence="8">
    <location>
        <begin position="59"/>
        <end position="68"/>
    </location>
</feature>
<dbReference type="OrthoDB" id="4062651at2759"/>
<keyword evidence="4" id="KW-0418">Kinase</keyword>
<keyword evidence="2" id="KW-0808">Transferase</keyword>
<dbReference type="EMBL" id="JAPFFL010000011">
    <property type="protein sequence ID" value="KAJ6694255.1"/>
    <property type="molecule type" value="Genomic_DNA"/>
</dbReference>
<evidence type="ECO:0000256" key="8">
    <source>
        <dbReference type="SAM" id="MobiDB-lite"/>
    </source>
</evidence>
<evidence type="ECO:0000313" key="11">
    <source>
        <dbReference type="Proteomes" id="UP001151529"/>
    </source>
</evidence>
<keyword evidence="5 6" id="KW-0067">ATP-binding</keyword>
<dbReference type="InterPro" id="IPR001245">
    <property type="entry name" value="Ser-Thr/Tyr_kinase_cat_dom"/>
</dbReference>
<protein>
    <recommendedName>
        <fullName evidence="9">Protein kinase domain-containing protein</fullName>
    </recommendedName>
</protein>